<gene>
    <name evidence="2" type="primary">LOC110774269</name>
</gene>
<reference evidence="2" key="1">
    <citation type="submission" date="2025-08" db="UniProtKB">
        <authorList>
            <consortium name="RefSeq"/>
        </authorList>
    </citation>
    <scope>IDENTIFICATION</scope>
</reference>
<protein>
    <submittedName>
        <fullName evidence="2">Uncharacterized protein LOC110774269</fullName>
    </submittedName>
</protein>
<accession>A0A6P5U579</accession>
<evidence type="ECO:0000313" key="1">
    <source>
        <dbReference type="Proteomes" id="UP000515124"/>
    </source>
</evidence>
<evidence type="ECO:0000313" key="2">
    <source>
        <dbReference type="RefSeq" id="XP_021834496.1"/>
    </source>
</evidence>
<dbReference type="KEGG" id="pavi:110774269"/>
<name>A0A6P5U579_PRUAV</name>
<proteinExistence type="predicted"/>
<sequence length="112" mass="12757">MHLTLYSETTPFHWEQPRVFFPKLEPKYNSLEVAKNGGHQAQGSRAELGENELKGSALFSSTHCAIRSSAPDLQTMHQKRSDDLLEAMEISLDVPWSRWCDLLELHTKCSTN</sequence>
<dbReference type="AlphaFoldDB" id="A0A6P5U579"/>
<organism evidence="1 2">
    <name type="scientific">Prunus avium</name>
    <name type="common">Cherry</name>
    <name type="synonym">Cerasus avium</name>
    <dbReference type="NCBI Taxonomy" id="42229"/>
    <lineage>
        <taxon>Eukaryota</taxon>
        <taxon>Viridiplantae</taxon>
        <taxon>Streptophyta</taxon>
        <taxon>Embryophyta</taxon>
        <taxon>Tracheophyta</taxon>
        <taxon>Spermatophyta</taxon>
        <taxon>Magnoliopsida</taxon>
        <taxon>eudicotyledons</taxon>
        <taxon>Gunneridae</taxon>
        <taxon>Pentapetalae</taxon>
        <taxon>rosids</taxon>
        <taxon>fabids</taxon>
        <taxon>Rosales</taxon>
        <taxon>Rosaceae</taxon>
        <taxon>Amygdaloideae</taxon>
        <taxon>Amygdaleae</taxon>
        <taxon>Prunus</taxon>
    </lineage>
</organism>
<dbReference type="RefSeq" id="XP_021834496.1">
    <property type="nucleotide sequence ID" value="XM_021978804.1"/>
</dbReference>
<dbReference type="GeneID" id="110774269"/>
<keyword evidence="1" id="KW-1185">Reference proteome</keyword>
<dbReference type="Proteomes" id="UP000515124">
    <property type="component" value="Unplaced"/>
</dbReference>